<keyword evidence="2" id="KW-1185">Reference proteome</keyword>
<organism evidence="1 2">
    <name type="scientific">Trifolium subterraneum</name>
    <name type="common">Subterranean clover</name>
    <dbReference type="NCBI Taxonomy" id="3900"/>
    <lineage>
        <taxon>Eukaryota</taxon>
        <taxon>Viridiplantae</taxon>
        <taxon>Streptophyta</taxon>
        <taxon>Embryophyta</taxon>
        <taxon>Tracheophyta</taxon>
        <taxon>Spermatophyta</taxon>
        <taxon>Magnoliopsida</taxon>
        <taxon>eudicotyledons</taxon>
        <taxon>Gunneridae</taxon>
        <taxon>Pentapetalae</taxon>
        <taxon>rosids</taxon>
        <taxon>fabids</taxon>
        <taxon>Fabales</taxon>
        <taxon>Fabaceae</taxon>
        <taxon>Papilionoideae</taxon>
        <taxon>50 kb inversion clade</taxon>
        <taxon>NPAAA clade</taxon>
        <taxon>Hologalegina</taxon>
        <taxon>IRL clade</taxon>
        <taxon>Trifolieae</taxon>
        <taxon>Trifolium</taxon>
    </lineage>
</organism>
<gene>
    <name evidence="1" type="ORF">TSUD_147760</name>
</gene>
<reference evidence="2" key="1">
    <citation type="journal article" date="2017" name="Front. Plant Sci.">
        <title>Climate Clever Clovers: New Paradigm to Reduce the Environmental Footprint of Ruminants by Breeding Low Methanogenic Forages Utilizing Haplotype Variation.</title>
        <authorList>
            <person name="Kaur P."/>
            <person name="Appels R."/>
            <person name="Bayer P.E."/>
            <person name="Keeble-Gagnere G."/>
            <person name="Wang J."/>
            <person name="Hirakawa H."/>
            <person name="Shirasawa K."/>
            <person name="Vercoe P."/>
            <person name="Stefanova K."/>
            <person name="Durmic Z."/>
            <person name="Nichols P."/>
            <person name="Revell C."/>
            <person name="Isobe S.N."/>
            <person name="Edwards D."/>
            <person name="Erskine W."/>
        </authorList>
    </citation>
    <scope>NUCLEOTIDE SEQUENCE [LARGE SCALE GENOMIC DNA]</scope>
    <source>
        <strain evidence="2">cv. Daliak</strain>
    </source>
</reference>
<dbReference type="AlphaFoldDB" id="A0A2Z6N2T5"/>
<evidence type="ECO:0000313" key="2">
    <source>
        <dbReference type="Proteomes" id="UP000242715"/>
    </source>
</evidence>
<proteinExistence type="predicted"/>
<dbReference type="Proteomes" id="UP000242715">
    <property type="component" value="Unassembled WGS sequence"/>
</dbReference>
<evidence type="ECO:0000313" key="1">
    <source>
        <dbReference type="EMBL" id="GAU39154.1"/>
    </source>
</evidence>
<dbReference type="OrthoDB" id="848707at2759"/>
<dbReference type="EMBL" id="DF973746">
    <property type="protein sequence ID" value="GAU39154.1"/>
    <property type="molecule type" value="Genomic_DNA"/>
</dbReference>
<accession>A0A2Z6N2T5</accession>
<protein>
    <submittedName>
        <fullName evidence="1">Uncharacterized protein</fullName>
    </submittedName>
</protein>
<sequence length="199" mass="22988">MDNPYNDDLITKDGKHDFRFRIGDDTHLLDLWSTLFDLDLDESENARLCANTDDTTIKYKDLNEYTLMCGITKAGKIHSNHFRIGALKMDARIVHWIVAHILRPKGTGKSQGLCYFSMISVILNHFKVGKNDIVPLKKLGSRQTFNSQTMNGFMYYFHENNGYEYKSIFDVMIHHDEPDPNDEAEKDGMAVDEENLMFP</sequence>
<name>A0A2Z6N2T5_TRISU</name>